<dbReference type="InterPro" id="IPR051695">
    <property type="entry name" value="Phosphoglycerate_Mutase"/>
</dbReference>
<dbReference type="GO" id="GO:0045820">
    <property type="term" value="P:negative regulation of glycolytic process"/>
    <property type="evidence" value="ECO:0007669"/>
    <property type="project" value="TreeGrafter"/>
</dbReference>
<dbReference type="SMART" id="SM00855">
    <property type="entry name" value="PGAM"/>
    <property type="match status" value="1"/>
</dbReference>
<evidence type="ECO:0000256" key="3">
    <source>
        <dbReference type="PIRSR" id="PIRSR613078-2"/>
    </source>
</evidence>
<dbReference type="GO" id="GO:0004331">
    <property type="term" value="F:fructose-2,6-bisphosphate 2-phosphatase activity"/>
    <property type="evidence" value="ECO:0007669"/>
    <property type="project" value="TreeGrafter"/>
</dbReference>
<feature type="binding site" evidence="3">
    <location>
        <begin position="68"/>
        <end position="75"/>
    </location>
    <ligand>
        <name>substrate</name>
    </ligand>
</feature>
<keyword evidence="1" id="KW-0378">Hydrolase</keyword>
<evidence type="ECO:0000256" key="1">
    <source>
        <dbReference type="ARBA" id="ARBA00022801"/>
    </source>
</evidence>
<feature type="active site" description="Tele-phosphohistidine intermediate" evidence="2">
    <location>
        <position position="69"/>
    </location>
</feature>
<evidence type="ECO:0000313" key="4">
    <source>
        <dbReference type="EMBL" id="ODM93092.1"/>
    </source>
</evidence>
<dbReference type="STRING" id="48709.A0A1D2MJI8"/>
<dbReference type="EMBL" id="LJIJ01001077">
    <property type="protein sequence ID" value="ODM93092.1"/>
    <property type="molecule type" value="Genomic_DNA"/>
</dbReference>
<protein>
    <submittedName>
        <fullName evidence="4">Fructose-2,6-bisphosphatase TIGAR</fullName>
    </submittedName>
</protein>
<accession>A0A1D2MJI8</accession>
<comment type="caution">
    <text evidence="4">The sequence shown here is derived from an EMBL/GenBank/DDBJ whole genome shotgun (WGS) entry which is preliminary data.</text>
</comment>
<dbReference type="PANTHER" id="PTHR46517">
    <property type="entry name" value="FRUCTOSE-2,6-BISPHOSPHATASE TIGAR"/>
    <property type="match status" value="1"/>
</dbReference>
<reference evidence="4 5" key="1">
    <citation type="journal article" date="2016" name="Genome Biol. Evol.">
        <title>Gene Family Evolution Reflects Adaptation to Soil Environmental Stressors in the Genome of the Collembolan Orchesella cincta.</title>
        <authorList>
            <person name="Faddeeva-Vakhrusheva A."/>
            <person name="Derks M.F."/>
            <person name="Anvar S.Y."/>
            <person name="Agamennone V."/>
            <person name="Suring W."/>
            <person name="Smit S."/>
            <person name="van Straalen N.M."/>
            <person name="Roelofs D."/>
        </authorList>
    </citation>
    <scope>NUCLEOTIDE SEQUENCE [LARGE SCALE GENOMIC DNA]</scope>
    <source>
        <tissue evidence="4">Mixed pool</tissue>
    </source>
</reference>
<sequence>MLLRRNAFLSTLHNVLNLPIYYRMYRISQHLFRWQISRQSIHSMPCFCCSSDKKTRSLSKSFVVTFVRHGETEMNVQQIIQSRGEGELTSRGIHMAEMLGKSMRNELFTRAYNSDRKRTRDTLTHIIKYLRTNPRTIIPYPILRERDLGDLEGKPNSIMFEIAKEHPELTHISIPIPGGESYDDTKARCAKFFYELCAMADRPETATENILVVTHAIWLVSFIDWLASCEDFELTNVDWFKLESFPANTAVTKLIIQNSPSKKRKIEFLKLHDTSHLMS</sequence>
<dbReference type="Pfam" id="PF00300">
    <property type="entry name" value="His_Phos_1"/>
    <property type="match status" value="1"/>
</dbReference>
<dbReference type="GO" id="GO:0005829">
    <property type="term" value="C:cytosol"/>
    <property type="evidence" value="ECO:0007669"/>
    <property type="project" value="TreeGrafter"/>
</dbReference>
<evidence type="ECO:0000313" key="5">
    <source>
        <dbReference type="Proteomes" id="UP000094527"/>
    </source>
</evidence>
<gene>
    <name evidence="4" type="ORF">Ocin01_13588</name>
</gene>
<dbReference type="OMA" id="YMSIAMK"/>
<proteinExistence type="predicted"/>
<dbReference type="GO" id="GO:0043456">
    <property type="term" value="P:regulation of pentose-phosphate shunt"/>
    <property type="evidence" value="ECO:0007669"/>
    <property type="project" value="TreeGrafter"/>
</dbReference>
<dbReference type="SUPFAM" id="SSF53254">
    <property type="entry name" value="Phosphoglycerate mutase-like"/>
    <property type="match status" value="1"/>
</dbReference>
<evidence type="ECO:0000256" key="2">
    <source>
        <dbReference type="PIRSR" id="PIRSR613078-1"/>
    </source>
</evidence>
<dbReference type="Gene3D" id="3.40.50.1240">
    <property type="entry name" value="Phosphoglycerate mutase-like"/>
    <property type="match status" value="1"/>
</dbReference>
<feature type="active site" description="Proton donor/acceptor" evidence="2">
    <location>
        <position position="145"/>
    </location>
</feature>
<keyword evidence="5" id="KW-1185">Reference proteome</keyword>
<dbReference type="AlphaFoldDB" id="A0A1D2MJI8"/>
<name>A0A1D2MJI8_ORCCI</name>
<dbReference type="PANTHER" id="PTHR46517:SF1">
    <property type="entry name" value="FRUCTOSE-2,6-BISPHOSPHATASE TIGAR"/>
    <property type="match status" value="1"/>
</dbReference>
<feature type="binding site" evidence="3">
    <location>
        <position position="118"/>
    </location>
    <ligand>
        <name>substrate</name>
    </ligand>
</feature>
<dbReference type="InterPro" id="IPR013078">
    <property type="entry name" value="His_Pase_superF_clade-1"/>
</dbReference>
<dbReference type="InterPro" id="IPR029033">
    <property type="entry name" value="His_PPase_superfam"/>
</dbReference>
<dbReference type="OrthoDB" id="354304at2759"/>
<organism evidence="4 5">
    <name type="scientific">Orchesella cincta</name>
    <name type="common">Springtail</name>
    <name type="synonym">Podura cincta</name>
    <dbReference type="NCBI Taxonomy" id="48709"/>
    <lineage>
        <taxon>Eukaryota</taxon>
        <taxon>Metazoa</taxon>
        <taxon>Ecdysozoa</taxon>
        <taxon>Arthropoda</taxon>
        <taxon>Hexapoda</taxon>
        <taxon>Collembola</taxon>
        <taxon>Entomobryomorpha</taxon>
        <taxon>Entomobryoidea</taxon>
        <taxon>Orchesellidae</taxon>
        <taxon>Orchesellinae</taxon>
        <taxon>Orchesella</taxon>
    </lineage>
</organism>
<dbReference type="Proteomes" id="UP000094527">
    <property type="component" value="Unassembled WGS sequence"/>
</dbReference>
<dbReference type="CDD" id="cd07067">
    <property type="entry name" value="HP_PGM_like"/>
    <property type="match status" value="1"/>
</dbReference>